<name>A0A512N5W4_9HYPH</name>
<proteinExistence type="predicted"/>
<evidence type="ECO:0000313" key="1">
    <source>
        <dbReference type="EMBL" id="GEP54370.1"/>
    </source>
</evidence>
<dbReference type="InterPro" id="IPR036237">
    <property type="entry name" value="Xyl_isomerase-like_sf"/>
</dbReference>
<dbReference type="Proteomes" id="UP000321058">
    <property type="component" value="Unassembled WGS sequence"/>
</dbReference>
<organism evidence="1 2">
    <name type="scientific">Reyranella soli</name>
    <dbReference type="NCBI Taxonomy" id="1230389"/>
    <lineage>
        <taxon>Bacteria</taxon>
        <taxon>Pseudomonadati</taxon>
        <taxon>Pseudomonadota</taxon>
        <taxon>Alphaproteobacteria</taxon>
        <taxon>Hyphomicrobiales</taxon>
        <taxon>Reyranellaceae</taxon>
        <taxon>Reyranella</taxon>
    </lineage>
</organism>
<dbReference type="AlphaFoldDB" id="A0A512N5W4"/>
<dbReference type="NCBIfam" id="NF003818">
    <property type="entry name" value="PRK05409.1"/>
    <property type="match status" value="1"/>
</dbReference>
<evidence type="ECO:0000313" key="2">
    <source>
        <dbReference type="Proteomes" id="UP000321058"/>
    </source>
</evidence>
<dbReference type="Gene3D" id="3.20.20.150">
    <property type="entry name" value="Divalent-metal-dependent TIM barrel enzymes"/>
    <property type="match status" value="1"/>
</dbReference>
<dbReference type="PANTHER" id="PTHR42194:SF1">
    <property type="entry name" value="UPF0276 PROTEIN HI_1600"/>
    <property type="match status" value="1"/>
</dbReference>
<dbReference type="InterPro" id="IPR007801">
    <property type="entry name" value="MbnB/TglH/ChrH"/>
</dbReference>
<reference evidence="1 2" key="1">
    <citation type="submission" date="2019-07" db="EMBL/GenBank/DDBJ databases">
        <title>Whole genome shotgun sequence of Reyranella soli NBRC 108950.</title>
        <authorList>
            <person name="Hosoyama A."/>
            <person name="Uohara A."/>
            <person name="Ohji S."/>
            <person name="Ichikawa N."/>
        </authorList>
    </citation>
    <scope>NUCLEOTIDE SEQUENCE [LARGE SCALE GENOMIC DNA]</scope>
    <source>
        <strain evidence="1 2">NBRC 108950</strain>
    </source>
</reference>
<protein>
    <submittedName>
        <fullName evidence="1">Uncharacterized protein</fullName>
    </submittedName>
</protein>
<dbReference type="EMBL" id="BKAJ01000030">
    <property type="protein sequence ID" value="GEP54370.1"/>
    <property type="molecule type" value="Genomic_DNA"/>
</dbReference>
<keyword evidence="2" id="KW-1185">Reference proteome</keyword>
<accession>A0A512N5W4</accession>
<dbReference type="Pfam" id="PF05114">
    <property type="entry name" value="MbnB_TglH_ChrH"/>
    <property type="match status" value="1"/>
</dbReference>
<comment type="caution">
    <text evidence="1">The sequence shown here is derived from an EMBL/GenBank/DDBJ whole genome shotgun (WGS) entry which is preliminary data.</text>
</comment>
<dbReference type="SUPFAM" id="SSF51658">
    <property type="entry name" value="Xylose isomerase-like"/>
    <property type="match status" value="1"/>
</dbReference>
<gene>
    <name evidence="1" type="ORF">RSO01_15360</name>
</gene>
<dbReference type="PANTHER" id="PTHR42194">
    <property type="entry name" value="UPF0276 PROTEIN HI_1600"/>
    <property type="match status" value="1"/>
</dbReference>
<sequence>MQPVAGQLIVGQPVAGIGLRAPHLAEIVRERPATGFLEIHAENYLAGSPALQALESLRSDYALSIHAVGLSLGSVEGLDEAHLARVAALVKRVEPALVSDHLSWSSVDGRYFNDLLPLPYTEESLAVVVRNVQHVQEALGRTISVENPSCYLAFAQSTISEPEFLAELSRRSGCGLLLDVNNIAVTAHNLGLVANDWLDLPGEAITQYHLAGHAANDADGERILIDDHGSRVSDGVWSLFAEVVERFGRRPTLVEWDTDLPALPVLLEEAARAASVGGRGAARAA</sequence>